<evidence type="ECO:0000256" key="1">
    <source>
        <dbReference type="SAM" id="MobiDB-lite"/>
    </source>
</evidence>
<dbReference type="AlphaFoldDB" id="A0A426YCQ2"/>
<dbReference type="Proteomes" id="UP000287651">
    <property type="component" value="Unassembled WGS sequence"/>
</dbReference>
<name>A0A426YCQ2_ENSVE</name>
<accession>A0A426YCQ2</accession>
<feature type="compositionally biased region" description="Basic and acidic residues" evidence="1">
    <location>
        <begin position="121"/>
        <end position="146"/>
    </location>
</feature>
<proteinExistence type="predicted"/>
<gene>
    <name evidence="2" type="ORF">B296_00052353</name>
</gene>
<comment type="caution">
    <text evidence="2">The sequence shown here is derived from an EMBL/GenBank/DDBJ whole genome shotgun (WGS) entry which is preliminary data.</text>
</comment>
<evidence type="ECO:0000313" key="3">
    <source>
        <dbReference type="Proteomes" id="UP000287651"/>
    </source>
</evidence>
<evidence type="ECO:0000313" key="2">
    <source>
        <dbReference type="EMBL" id="RRT49519.1"/>
    </source>
</evidence>
<reference evidence="2 3" key="1">
    <citation type="journal article" date="2014" name="Agronomy (Basel)">
        <title>A Draft Genome Sequence for Ensete ventricosum, the Drought-Tolerant Tree Against Hunger.</title>
        <authorList>
            <person name="Harrison J."/>
            <person name="Moore K.A."/>
            <person name="Paszkiewicz K."/>
            <person name="Jones T."/>
            <person name="Grant M."/>
            <person name="Ambacheew D."/>
            <person name="Muzemil S."/>
            <person name="Studholme D.J."/>
        </authorList>
    </citation>
    <scope>NUCLEOTIDE SEQUENCE [LARGE SCALE GENOMIC DNA]</scope>
</reference>
<sequence length="146" mass="15883">MGILSYDEGVSSCCVVSEQLRRWGVFLKVDFLGYPDPFIGVSVSPSGRRRVALGKMNLRGMKRAFVGQAQCLETPQPPIVFAAEASATCEPEPPVNKTKVLVSKEALPVVAPRKAIPPEAPRGEGSNKWRDKVVSQAQSKDEPFLT</sequence>
<feature type="region of interest" description="Disordered" evidence="1">
    <location>
        <begin position="113"/>
        <end position="146"/>
    </location>
</feature>
<protein>
    <submittedName>
        <fullName evidence="2">Uncharacterized protein</fullName>
    </submittedName>
</protein>
<organism evidence="2 3">
    <name type="scientific">Ensete ventricosum</name>
    <name type="common">Abyssinian banana</name>
    <name type="synonym">Musa ensete</name>
    <dbReference type="NCBI Taxonomy" id="4639"/>
    <lineage>
        <taxon>Eukaryota</taxon>
        <taxon>Viridiplantae</taxon>
        <taxon>Streptophyta</taxon>
        <taxon>Embryophyta</taxon>
        <taxon>Tracheophyta</taxon>
        <taxon>Spermatophyta</taxon>
        <taxon>Magnoliopsida</taxon>
        <taxon>Liliopsida</taxon>
        <taxon>Zingiberales</taxon>
        <taxon>Musaceae</taxon>
        <taxon>Ensete</taxon>
    </lineage>
</organism>
<dbReference type="EMBL" id="AMZH03013297">
    <property type="protein sequence ID" value="RRT49519.1"/>
    <property type="molecule type" value="Genomic_DNA"/>
</dbReference>